<evidence type="ECO:0000313" key="3">
    <source>
        <dbReference type="EMBL" id="QPJ58184.1"/>
    </source>
</evidence>
<dbReference type="GO" id="GO:0080030">
    <property type="term" value="F:methyl indole-3-acetate esterase activity"/>
    <property type="evidence" value="ECO:0007669"/>
    <property type="project" value="TreeGrafter"/>
</dbReference>
<dbReference type="InterPro" id="IPR045889">
    <property type="entry name" value="MES/HNL"/>
</dbReference>
<feature type="domain" description="AB hydrolase-1" evidence="2">
    <location>
        <begin position="118"/>
        <end position="355"/>
    </location>
</feature>
<proteinExistence type="evidence at transcript level"/>
<name>A0A7T0BR53_DENNO</name>
<dbReference type="Gene3D" id="3.40.50.1820">
    <property type="entry name" value="alpha/beta hydrolase"/>
    <property type="match status" value="1"/>
</dbReference>
<dbReference type="GO" id="GO:0080032">
    <property type="term" value="F:methyl jasmonate esterase activity"/>
    <property type="evidence" value="ECO:0007669"/>
    <property type="project" value="TreeGrafter"/>
</dbReference>
<dbReference type="PANTHER" id="PTHR10992">
    <property type="entry name" value="METHYLESTERASE FAMILY MEMBER"/>
    <property type="match status" value="1"/>
</dbReference>
<dbReference type="Pfam" id="PF00561">
    <property type="entry name" value="Abhydrolase_1"/>
    <property type="match status" value="1"/>
</dbReference>
<dbReference type="AlphaFoldDB" id="A0A7T0BR53"/>
<dbReference type="GO" id="GO:0009696">
    <property type="term" value="P:salicylic acid metabolic process"/>
    <property type="evidence" value="ECO:0007669"/>
    <property type="project" value="TreeGrafter"/>
</dbReference>
<sequence length="368" mass="40874">MFRRWSGGGLRVPVVVRRGSSTGPASSCGGPARMTCMQMKDLKGAFACGSKKEMNRSSSMKKLVSENEKLCQISQRFESFIINRIVSTRSKPRRSLSDPSPNDKRVPIFLENIETRKVILVHGEGLGAWCWYKIVPMMEEAGMNPVALDLAGSGANDCININNITSLEDYSKPLMNYLCSLAGDEKVILVGHSCGGATISYAMEKYPNKISKAIFLCATMVNNGQRPFDSFAQELGSAELFLKESQNLLYGNGKERPPTGLMLEKDQIKSLYFNHCSSKDIALASMSMKAVPLAPMMEQLKLTPENYGTVKRFFIQTADDNILRLQIQEEIVQKNPPHGVYKIKGSDHSPFFSKPRSLNKILLEIAQL</sequence>
<dbReference type="InterPro" id="IPR029058">
    <property type="entry name" value="AB_hydrolase_fold"/>
</dbReference>
<evidence type="ECO:0000256" key="1">
    <source>
        <dbReference type="ARBA" id="ARBA00022801"/>
    </source>
</evidence>
<organism evidence="3">
    <name type="scientific">Dendrobium nobile</name>
    <name type="common">Orchid</name>
    <dbReference type="NCBI Taxonomy" id="94219"/>
    <lineage>
        <taxon>Eukaryota</taxon>
        <taxon>Viridiplantae</taxon>
        <taxon>Streptophyta</taxon>
        <taxon>Embryophyta</taxon>
        <taxon>Tracheophyta</taxon>
        <taxon>Spermatophyta</taxon>
        <taxon>Magnoliopsida</taxon>
        <taxon>Liliopsida</taxon>
        <taxon>Asparagales</taxon>
        <taxon>Orchidaceae</taxon>
        <taxon>Epidendroideae</taxon>
        <taxon>Malaxideae</taxon>
        <taxon>Dendrobiinae</taxon>
        <taxon>Dendrobium</taxon>
    </lineage>
</organism>
<evidence type="ECO:0000259" key="2">
    <source>
        <dbReference type="Pfam" id="PF00561"/>
    </source>
</evidence>
<reference evidence="3" key="1">
    <citation type="submission" date="2019-12" db="EMBL/GenBank/DDBJ databases">
        <title>Characterization of key enzymes for biosynthesis of dendrobine in Dendrobium nobile.</title>
        <authorList>
            <person name="Zheng S."/>
            <person name="Chun Z."/>
            <person name="Hu Y."/>
            <person name="Zhao R."/>
        </authorList>
    </citation>
    <scope>NUCLEOTIDE SEQUENCE</scope>
</reference>
<dbReference type="EMBL" id="MN815072">
    <property type="protein sequence ID" value="QPJ58184.1"/>
    <property type="molecule type" value="mRNA"/>
</dbReference>
<dbReference type="InterPro" id="IPR000073">
    <property type="entry name" value="AB_hydrolase_1"/>
</dbReference>
<dbReference type="GO" id="GO:0009694">
    <property type="term" value="P:jasmonic acid metabolic process"/>
    <property type="evidence" value="ECO:0007669"/>
    <property type="project" value="TreeGrafter"/>
</dbReference>
<keyword evidence="1" id="KW-0378">Hydrolase</keyword>
<dbReference type="FunFam" id="3.40.50.1820:FF:000025">
    <property type="entry name" value="putative methylesterase 11, chloroplastic"/>
    <property type="match status" value="1"/>
</dbReference>
<dbReference type="GO" id="GO:0080031">
    <property type="term" value="F:methyl salicylate esterase activity"/>
    <property type="evidence" value="ECO:0007669"/>
    <property type="project" value="TreeGrafter"/>
</dbReference>
<accession>A0A7T0BR53</accession>
<dbReference type="PANTHER" id="PTHR10992:SF785">
    <property type="entry name" value="METHYLESTERASE 14, CHLOROPLASTIC-RELATED"/>
    <property type="match status" value="1"/>
</dbReference>
<dbReference type="SUPFAM" id="SSF53474">
    <property type="entry name" value="alpha/beta-Hydrolases"/>
    <property type="match status" value="1"/>
</dbReference>
<protein>
    <submittedName>
        <fullName evidence="3">Chloroplastic putative methylesterase 14</fullName>
    </submittedName>
</protein>